<protein>
    <submittedName>
        <fullName evidence="4">UDENN domain-containing protein</fullName>
    </submittedName>
</protein>
<dbReference type="Proteomes" id="UP000036681">
    <property type="component" value="Unplaced"/>
</dbReference>
<comment type="similarity">
    <text evidence="1">Belongs to the DENND6 family.</text>
</comment>
<dbReference type="InterPro" id="IPR024224">
    <property type="entry name" value="DENND6"/>
</dbReference>
<proteinExistence type="inferred from homology"/>
<organism evidence="3 4">
    <name type="scientific">Ascaris lumbricoides</name>
    <name type="common">Giant roundworm</name>
    <dbReference type="NCBI Taxonomy" id="6252"/>
    <lineage>
        <taxon>Eukaryota</taxon>
        <taxon>Metazoa</taxon>
        <taxon>Ecdysozoa</taxon>
        <taxon>Nematoda</taxon>
        <taxon>Chromadorea</taxon>
        <taxon>Rhabditida</taxon>
        <taxon>Spirurina</taxon>
        <taxon>Ascaridomorpha</taxon>
        <taxon>Ascaridoidea</taxon>
        <taxon>Ascarididae</taxon>
        <taxon>Ascaris</taxon>
    </lineage>
</organism>
<dbReference type="AlphaFoldDB" id="A0A0M3HU88"/>
<dbReference type="PANTHER" id="PTHR13677:SF0">
    <property type="entry name" value="LD41638P"/>
    <property type="match status" value="1"/>
</dbReference>
<reference evidence="4" key="1">
    <citation type="submission" date="2017-02" db="UniProtKB">
        <authorList>
            <consortium name="WormBaseParasite"/>
        </authorList>
    </citation>
    <scope>IDENTIFICATION</scope>
</reference>
<evidence type="ECO:0000313" key="4">
    <source>
        <dbReference type="WBParaSite" id="ALUE_0000632801-mRNA-1"/>
    </source>
</evidence>
<keyword evidence="3" id="KW-1185">Reference proteome</keyword>
<evidence type="ECO:0000313" key="3">
    <source>
        <dbReference type="Proteomes" id="UP000036681"/>
    </source>
</evidence>
<dbReference type="PANTHER" id="PTHR13677">
    <property type="entry name" value="LD41638P"/>
    <property type="match status" value="1"/>
</dbReference>
<feature type="domain" description="UDENN" evidence="2">
    <location>
        <begin position="18"/>
        <end position="479"/>
    </location>
</feature>
<dbReference type="InterPro" id="IPR037516">
    <property type="entry name" value="Tripartite_DENN"/>
</dbReference>
<dbReference type="PROSITE" id="PS50211">
    <property type="entry name" value="DENN"/>
    <property type="match status" value="1"/>
</dbReference>
<evidence type="ECO:0000256" key="1">
    <source>
        <dbReference type="ARBA" id="ARBA00007159"/>
    </source>
</evidence>
<sequence length="641" mass="72952">MEESFELPPWERFGRWLHCICVVTFDLELGQALEMVYPGDAQLSSTEKMNICYLAFPDSNSGCSRDTNFHFRIRRSSSYLNAAQIAYTERVPIAAEIDPVYFYGFVHFRQQRDATLPRGYYQKSLVLITLLPLFNLFTYVVEAVANGFFESGEPAIEAACHHIDQWPSPTPGETLLLPLMGTVIQCRIPCRTDIPLTQTPPPFDVKSAHSQHAPMVLASVNEVNLFSNLLCVLNHVQLLWELVLTSEPIVVIAPGPSVCSSLVQSLISLIWPLRYFNDHRPFFTIHDSEFREYTSKMHPPPNVILGVTNPFFTKTLQHWPHIVRVGDANSRHVVNAERTFRKTWDDRTLDTKPGLYTQYRPFLSRDKTLMKKLLKGERPDSVQSAILRRHMLELTQSFMIPLERYLSSLMPLQKQMSPFKAVPQARSFIVEEFLLGLDDTGPALTCGVKGDWNGLYRRFMASKNFEGWLRCRRKDVDRQLRAAHLEVLCNADFSPDVLQGRHQVEIVDLVLKLCDRIRGLDASMSEVRARLQSQLATIMQSVDDELKSVLLSNAAVRDYNCSMILSGIPDSRSVLTEDVVEYDDLHPTRVVPSRHICVLFLRTLNDAICLDSLFGFLTQQRIASSYCRTGTTLKASKVMGS</sequence>
<accession>A0A0M3HU88</accession>
<evidence type="ECO:0000259" key="2">
    <source>
        <dbReference type="PROSITE" id="PS50211"/>
    </source>
</evidence>
<dbReference type="WBParaSite" id="ALUE_0000632801-mRNA-1">
    <property type="protein sequence ID" value="ALUE_0000632801-mRNA-1"/>
    <property type="gene ID" value="ALUE_0000632801"/>
</dbReference>
<dbReference type="GO" id="GO:0055037">
    <property type="term" value="C:recycling endosome"/>
    <property type="evidence" value="ECO:0007669"/>
    <property type="project" value="TreeGrafter"/>
</dbReference>
<name>A0A0M3HU88_ASCLU</name>
<dbReference type="GO" id="GO:0005085">
    <property type="term" value="F:guanyl-nucleotide exchange factor activity"/>
    <property type="evidence" value="ECO:0007669"/>
    <property type="project" value="InterPro"/>
</dbReference>